<proteinExistence type="predicted"/>
<organism evidence="2 3">
    <name type="scientific">Lentilactobacillus otakiensis DSM 19908 = JCM 15040</name>
    <dbReference type="NCBI Taxonomy" id="1423780"/>
    <lineage>
        <taxon>Bacteria</taxon>
        <taxon>Bacillati</taxon>
        <taxon>Bacillota</taxon>
        <taxon>Bacilli</taxon>
        <taxon>Lactobacillales</taxon>
        <taxon>Lactobacillaceae</taxon>
        <taxon>Lentilactobacillus</taxon>
    </lineage>
</organism>
<name>S4PQH4_9LACO</name>
<comment type="caution">
    <text evidence="2">The sequence shown here is derived from an EMBL/GenBank/DDBJ whole genome shotgun (WGS) entry which is preliminary data.</text>
</comment>
<keyword evidence="3" id="KW-1185">Reference proteome</keyword>
<keyword evidence="1" id="KW-0812">Transmembrane</keyword>
<keyword evidence="1" id="KW-0472">Membrane</keyword>
<reference evidence="3" key="1">
    <citation type="journal article" date="2013" name="Genome Announc.">
        <title>Draft Genome Sequence of D-Branched-Chain Amino Acid Producer Lactobacillus otakiensis JCM 15040T, Isolated from a Traditional Japanese Pickle.</title>
        <authorList>
            <person name="Doi K."/>
            <person name="Mori K."/>
            <person name="Mutaguchi Y."/>
            <person name="Tashiro K."/>
            <person name="Fujino Y."/>
            <person name="Ohmori T."/>
            <person name="Kuhara S."/>
            <person name="Ohshima T."/>
        </authorList>
    </citation>
    <scope>NUCLEOTIDE SEQUENCE [LARGE SCALE GENOMIC DNA]</scope>
    <source>
        <strain evidence="3">JCM 15040</strain>
    </source>
</reference>
<dbReference type="AlphaFoldDB" id="S4PQH4"/>
<feature type="transmembrane region" description="Helical" evidence="1">
    <location>
        <begin position="6"/>
        <end position="31"/>
    </location>
</feature>
<dbReference type="Proteomes" id="UP000016361">
    <property type="component" value="Unassembled WGS sequence"/>
</dbReference>
<dbReference type="eggNOG" id="ENOG5032Q32">
    <property type="taxonomic scope" value="Bacteria"/>
</dbReference>
<evidence type="ECO:0000313" key="3">
    <source>
        <dbReference type="Proteomes" id="UP000016361"/>
    </source>
</evidence>
<gene>
    <name evidence="2" type="ORF">LOT_1783</name>
</gene>
<keyword evidence="1" id="KW-1133">Transmembrane helix</keyword>
<evidence type="ECO:0000256" key="1">
    <source>
        <dbReference type="SAM" id="Phobius"/>
    </source>
</evidence>
<sequence length="42" mass="4820">MGIFDVGDFIFVVITFIIVIAIAIAFVYYGVKIYRSFMKHNS</sequence>
<protein>
    <submittedName>
        <fullName evidence="2">Uncharacterized protein</fullName>
    </submittedName>
</protein>
<accession>S4PQH4</accession>
<evidence type="ECO:0000313" key="2">
    <source>
        <dbReference type="EMBL" id="GAD17245.1"/>
    </source>
</evidence>
<dbReference type="EMBL" id="BASH01000006">
    <property type="protein sequence ID" value="GAD17245.1"/>
    <property type="molecule type" value="Genomic_DNA"/>
</dbReference>